<dbReference type="InterPro" id="IPR017945">
    <property type="entry name" value="DHBP_synth_RibB-like_a/b_dom"/>
</dbReference>
<dbReference type="GO" id="GO:0008033">
    <property type="term" value="P:tRNA processing"/>
    <property type="evidence" value="ECO:0007669"/>
    <property type="project" value="UniProtKB-KW"/>
</dbReference>
<dbReference type="GO" id="GO:0005524">
    <property type="term" value="F:ATP binding"/>
    <property type="evidence" value="ECO:0007669"/>
    <property type="project" value="UniProtKB-KW"/>
</dbReference>
<evidence type="ECO:0000256" key="8">
    <source>
        <dbReference type="ARBA" id="ARBA00022741"/>
    </source>
</evidence>
<keyword evidence="6" id="KW-0819">tRNA processing</keyword>
<keyword evidence="5" id="KW-0808">Transferase</keyword>
<dbReference type="PANTHER" id="PTHR17490">
    <property type="entry name" value="SUA5"/>
    <property type="match status" value="1"/>
</dbReference>
<keyword evidence="7" id="KW-0548">Nucleotidyltransferase</keyword>
<dbReference type="GO" id="GO:0061710">
    <property type="term" value="F:L-threonylcarbamoyladenylate synthase"/>
    <property type="evidence" value="ECO:0007669"/>
    <property type="project" value="UniProtKB-EC"/>
</dbReference>
<comment type="catalytic activity">
    <reaction evidence="11">
        <text>L-threonine + hydrogencarbonate + ATP = L-threonylcarbamoyladenylate + diphosphate + H2O</text>
        <dbReference type="Rhea" id="RHEA:36407"/>
        <dbReference type="ChEBI" id="CHEBI:15377"/>
        <dbReference type="ChEBI" id="CHEBI:17544"/>
        <dbReference type="ChEBI" id="CHEBI:30616"/>
        <dbReference type="ChEBI" id="CHEBI:33019"/>
        <dbReference type="ChEBI" id="CHEBI:57926"/>
        <dbReference type="ChEBI" id="CHEBI:73682"/>
        <dbReference type="EC" id="2.7.7.87"/>
    </reaction>
</comment>
<feature type="domain" description="YrdC-like" evidence="12">
    <location>
        <begin position="2"/>
        <end position="189"/>
    </location>
</feature>
<evidence type="ECO:0000256" key="1">
    <source>
        <dbReference type="ARBA" id="ARBA00004496"/>
    </source>
</evidence>
<keyword evidence="8" id="KW-0547">Nucleotide-binding</keyword>
<keyword evidence="9" id="KW-0067">ATP-binding</keyword>
<reference evidence="13 14" key="1">
    <citation type="journal article" date="2015" name="Nature">
        <title>rRNA introns, odd ribosomes, and small enigmatic genomes across a large radiation of phyla.</title>
        <authorList>
            <person name="Brown C.T."/>
            <person name="Hug L.A."/>
            <person name="Thomas B.C."/>
            <person name="Sharon I."/>
            <person name="Castelle C.J."/>
            <person name="Singh A."/>
            <person name="Wilkins M.J."/>
            <person name="Williams K.H."/>
            <person name="Banfield J.F."/>
        </authorList>
    </citation>
    <scope>NUCLEOTIDE SEQUENCE [LARGE SCALE GENOMIC DNA]</scope>
</reference>
<dbReference type="Proteomes" id="UP000034894">
    <property type="component" value="Unassembled WGS sequence"/>
</dbReference>
<dbReference type="Pfam" id="PF01300">
    <property type="entry name" value="Sua5_yciO_yrdC"/>
    <property type="match status" value="1"/>
</dbReference>
<keyword evidence="4" id="KW-0963">Cytoplasm</keyword>
<evidence type="ECO:0000256" key="11">
    <source>
        <dbReference type="ARBA" id="ARBA00048366"/>
    </source>
</evidence>
<evidence type="ECO:0000256" key="4">
    <source>
        <dbReference type="ARBA" id="ARBA00022490"/>
    </source>
</evidence>
<dbReference type="Gene3D" id="3.90.870.10">
    <property type="entry name" value="DHBP synthase"/>
    <property type="match status" value="1"/>
</dbReference>
<evidence type="ECO:0000256" key="2">
    <source>
        <dbReference type="ARBA" id="ARBA00007663"/>
    </source>
</evidence>
<dbReference type="NCBIfam" id="TIGR00057">
    <property type="entry name" value="L-threonylcarbamoyladenylate synthase"/>
    <property type="match status" value="1"/>
</dbReference>
<evidence type="ECO:0000256" key="5">
    <source>
        <dbReference type="ARBA" id="ARBA00022679"/>
    </source>
</evidence>
<evidence type="ECO:0000313" key="13">
    <source>
        <dbReference type="EMBL" id="KKS98699.1"/>
    </source>
</evidence>
<gene>
    <name evidence="13" type="ORF">UV73_C0001G0220</name>
</gene>
<evidence type="ECO:0000259" key="12">
    <source>
        <dbReference type="PROSITE" id="PS51163"/>
    </source>
</evidence>
<evidence type="ECO:0000313" key="14">
    <source>
        <dbReference type="Proteomes" id="UP000034894"/>
    </source>
</evidence>
<comment type="similarity">
    <text evidence="2">Belongs to the SUA5 family.</text>
</comment>
<evidence type="ECO:0000256" key="10">
    <source>
        <dbReference type="ARBA" id="ARBA00029774"/>
    </source>
</evidence>
<evidence type="ECO:0000256" key="9">
    <source>
        <dbReference type="ARBA" id="ARBA00022840"/>
    </source>
</evidence>
<proteinExistence type="inferred from homology"/>
<dbReference type="GO" id="GO:0000049">
    <property type="term" value="F:tRNA binding"/>
    <property type="evidence" value="ECO:0007669"/>
    <property type="project" value="TreeGrafter"/>
</dbReference>
<dbReference type="PANTHER" id="PTHR17490:SF16">
    <property type="entry name" value="THREONYLCARBAMOYL-AMP SYNTHASE"/>
    <property type="match status" value="1"/>
</dbReference>
<dbReference type="PROSITE" id="PS51163">
    <property type="entry name" value="YRDC"/>
    <property type="match status" value="1"/>
</dbReference>
<accession>A0A0G1DM45</accession>
<evidence type="ECO:0000256" key="7">
    <source>
        <dbReference type="ARBA" id="ARBA00022695"/>
    </source>
</evidence>
<comment type="subcellular location">
    <subcellularLocation>
        <location evidence="1">Cytoplasm</location>
    </subcellularLocation>
</comment>
<evidence type="ECO:0000256" key="3">
    <source>
        <dbReference type="ARBA" id="ARBA00012584"/>
    </source>
</evidence>
<dbReference type="GO" id="GO:0005737">
    <property type="term" value="C:cytoplasm"/>
    <property type="evidence" value="ECO:0007669"/>
    <property type="project" value="UniProtKB-SubCell"/>
</dbReference>
<evidence type="ECO:0000256" key="6">
    <source>
        <dbReference type="ARBA" id="ARBA00022694"/>
    </source>
</evidence>
<dbReference type="AlphaFoldDB" id="A0A0G1DM45"/>
<dbReference type="GO" id="GO:0006450">
    <property type="term" value="P:regulation of translational fidelity"/>
    <property type="evidence" value="ECO:0007669"/>
    <property type="project" value="TreeGrafter"/>
</dbReference>
<dbReference type="InterPro" id="IPR006070">
    <property type="entry name" value="Sua5-like_dom"/>
</dbReference>
<protein>
    <recommendedName>
        <fullName evidence="10">L-threonylcarbamoyladenylate synthase</fullName>
        <ecNumber evidence="3">2.7.7.87</ecNumber>
    </recommendedName>
    <alternativeName>
        <fullName evidence="10">L-threonylcarbamoyladenylate synthase</fullName>
    </alternativeName>
</protein>
<dbReference type="SUPFAM" id="SSF55821">
    <property type="entry name" value="YrdC/RibB"/>
    <property type="match status" value="1"/>
</dbReference>
<dbReference type="EC" id="2.7.7.87" evidence="3"/>
<dbReference type="STRING" id="1618443.UV73_C0001G0220"/>
<organism evidence="13 14">
    <name type="scientific">Candidatus Gottesmanbacteria bacterium GW2011_GWA2_43_14</name>
    <dbReference type="NCBI Taxonomy" id="1618443"/>
    <lineage>
        <taxon>Bacteria</taxon>
        <taxon>Candidatus Gottesmaniibacteriota</taxon>
    </lineage>
</organism>
<dbReference type="InterPro" id="IPR050156">
    <property type="entry name" value="TC-AMP_synthase_SUA5"/>
</dbReference>
<comment type="caution">
    <text evidence="13">The sequence shown here is derived from an EMBL/GenBank/DDBJ whole genome shotgun (WGS) entry which is preliminary data.</text>
</comment>
<sequence>MDPTIDNAVNRLREGGLIIFPTDTVFGIGCRIDRQEAIEKLYRVRKRPQDKAVPVLVSSPGMAENYFRSPLPNNVRHLLKKYWPGALTVIYYAQTDKATPPVLGVGGTIGLRMPDNKIILELIKRSGVPVLGPSANFHGEPAPFRQEDLDPELASLVDLVIPGQCREGMASTVIDCTVSPWKIFRQGSLKISDYDLIS</sequence>
<dbReference type="GO" id="GO:0003725">
    <property type="term" value="F:double-stranded RNA binding"/>
    <property type="evidence" value="ECO:0007669"/>
    <property type="project" value="InterPro"/>
</dbReference>
<dbReference type="EMBL" id="LCFP01000001">
    <property type="protein sequence ID" value="KKS98699.1"/>
    <property type="molecule type" value="Genomic_DNA"/>
</dbReference>
<name>A0A0G1DM45_9BACT</name>